<evidence type="ECO:0000256" key="4">
    <source>
        <dbReference type="ARBA" id="ARBA00022691"/>
    </source>
</evidence>
<dbReference type="NCBIfam" id="TIGR00675">
    <property type="entry name" value="dcm"/>
    <property type="match status" value="1"/>
</dbReference>
<name>A0A7T7GQ43_BACLI</name>
<evidence type="ECO:0000256" key="1">
    <source>
        <dbReference type="ARBA" id="ARBA00011975"/>
    </source>
</evidence>
<dbReference type="Gene3D" id="3.90.120.10">
    <property type="entry name" value="DNA Methylase, subunit A, domain 2"/>
    <property type="match status" value="1"/>
</dbReference>
<dbReference type="PANTHER" id="PTHR10629">
    <property type="entry name" value="CYTOSINE-SPECIFIC METHYLTRANSFERASE"/>
    <property type="match status" value="1"/>
</dbReference>
<sequence>MLIKKRKAKKSNRGIYLQDSQLNETEFKAGTHFKYIIDPHLKQIVILPSDEKGNTVSKRTLKDSVKPVIDIRKKEALSVFRDADYLEVEIYNNEILIKGLEESRGNTLASKLNKVIPFRKKKSLPKINKLKNKVEILVSKQQLNKAVGSEFQQLTIFDILQDSTNIATDTVNNNISTFKRAIDNLKVPLQIISLFSGAGVMDQGFIEAGFDIKFALEKDADAVKTYAFNIGQHIEQADIKDFDFKRFEQIGAPIMVGGPPCQGFSSANRHTNYLDNPNNELIKYFVKAVQANPHCKVFVLENVEEILTAGNGKFKNEILQELSDFEITTGVINSADMGSAQVRRRAIFIGSKIGRIELPKPLIQPGEYKTVREAFEGLNDALPNQLDITKAQPQTIEKMKHVPQGGNWTSIPDQLKTDKMKSGKTHSSIYRRLEYDKPSITVTNVRKSNILHPTENRTLSIRECARLFGLKDNFVFKGKLSSMQQQIANAVPVELAKSVAIVIKTAIQKFNQRHNSRSPVFI</sequence>
<protein>
    <recommendedName>
        <fullName evidence="1">DNA (cytosine-5-)-methyltransferase</fullName>
        <ecNumber evidence="1">2.1.1.37</ecNumber>
    </recommendedName>
</protein>
<dbReference type="EMBL" id="MT801085">
    <property type="protein sequence ID" value="QQM12338.1"/>
    <property type="molecule type" value="Genomic_DNA"/>
</dbReference>
<dbReference type="GO" id="GO:0044027">
    <property type="term" value="P:negative regulation of gene expression via chromosomal CpG island methylation"/>
    <property type="evidence" value="ECO:0007669"/>
    <property type="project" value="TreeGrafter"/>
</dbReference>
<evidence type="ECO:0000256" key="3">
    <source>
        <dbReference type="ARBA" id="ARBA00022679"/>
    </source>
</evidence>
<evidence type="ECO:0000256" key="2">
    <source>
        <dbReference type="ARBA" id="ARBA00022603"/>
    </source>
</evidence>
<evidence type="ECO:0000313" key="9">
    <source>
        <dbReference type="EMBL" id="QQM12338.1"/>
    </source>
</evidence>
<dbReference type="SUPFAM" id="SSF53335">
    <property type="entry name" value="S-adenosyl-L-methionine-dependent methyltransferases"/>
    <property type="match status" value="1"/>
</dbReference>
<dbReference type="GO" id="GO:0009307">
    <property type="term" value="P:DNA restriction-modification system"/>
    <property type="evidence" value="ECO:0007669"/>
    <property type="project" value="UniProtKB-KW"/>
</dbReference>
<reference evidence="9" key="1">
    <citation type="submission" date="2020-07" db="EMBL/GenBank/DDBJ databases">
        <authorList>
            <person name="Arora P.K. Sr."/>
        </authorList>
    </citation>
    <scope>NUCLEOTIDE SEQUENCE</scope>
    <source>
        <strain evidence="9">KNP</strain>
        <plasmid evidence="9">pCR4</plasmid>
    </source>
</reference>
<evidence type="ECO:0000256" key="5">
    <source>
        <dbReference type="ARBA" id="ARBA00022747"/>
    </source>
</evidence>
<feature type="region of interest" description="Disordered" evidence="8">
    <location>
        <begin position="402"/>
        <end position="423"/>
    </location>
</feature>
<dbReference type="PROSITE" id="PS51679">
    <property type="entry name" value="SAM_MT_C5"/>
    <property type="match status" value="1"/>
</dbReference>
<accession>A0A7T7GQ43</accession>
<dbReference type="Gene3D" id="3.40.50.150">
    <property type="entry name" value="Vaccinia Virus protein VP39"/>
    <property type="match status" value="1"/>
</dbReference>
<dbReference type="PRINTS" id="PR00105">
    <property type="entry name" value="C5METTRFRASE"/>
</dbReference>
<dbReference type="EC" id="2.1.1.37" evidence="1"/>
<evidence type="ECO:0000256" key="8">
    <source>
        <dbReference type="SAM" id="MobiDB-lite"/>
    </source>
</evidence>
<dbReference type="GO" id="GO:0003677">
    <property type="term" value="F:DNA binding"/>
    <property type="evidence" value="ECO:0007669"/>
    <property type="project" value="TreeGrafter"/>
</dbReference>
<organism evidence="9">
    <name type="scientific">Bacillus licheniformis</name>
    <dbReference type="NCBI Taxonomy" id="1402"/>
    <lineage>
        <taxon>Bacteria</taxon>
        <taxon>Bacillati</taxon>
        <taxon>Bacillota</taxon>
        <taxon>Bacilli</taxon>
        <taxon>Bacillales</taxon>
        <taxon>Bacillaceae</taxon>
        <taxon>Bacillus</taxon>
    </lineage>
</organism>
<keyword evidence="5" id="KW-0680">Restriction system</keyword>
<proteinExistence type="inferred from homology"/>
<evidence type="ECO:0000256" key="6">
    <source>
        <dbReference type="PROSITE-ProRule" id="PRU01016"/>
    </source>
</evidence>
<dbReference type="InterPro" id="IPR029063">
    <property type="entry name" value="SAM-dependent_MTases_sf"/>
</dbReference>
<keyword evidence="9" id="KW-0614">Plasmid</keyword>
<comment type="similarity">
    <text evidence="6 7">Belongs to the class I-like SAM-binding methyltransferase superfamily. C5-methyltransferase family.</text>
</comment>
<dbReference type="Pfam" id="PF00145">
    <property type="entry name" value="DNA_methylase"/>
    <property type="match status" value="1"/>
</dbReference>
<dbReference type="InterPro" id="IPR001525">
    <property type="entry name" value="C5_MeTfrase"/>
</dbReference>
<keyword evidence="4 6" id="KW-0949">S-adenosyl-L-methionine</keyword>
<dbReference type="PANTHER" id="PTHR10629:SF52">
    <property type="entry name" value="DNA (CYTOSINE-5)-METHYLTRANSFERASE 1"/>
    <property type="match status" value="1"/>
</dbReference>
<keyword evidence="2 6" id="KW-0489">Methyltransferase</keyword>
<dbReference type="GO" id="GO:0032259">
    <property type="term" value="P:methylation"/>
    <property type="evidence" value="ECO:0007669"/>
    <property type="project" value="UniProtKB-KW"/>
</dbReference>
<geneLocation type="plasmid" evidence="9">
    <name>pCR4</name>
</geneLocation>
<dbReference type="RefSeq" id="WP_145644161.1">
    <property type="nucleotide sequence ID" value="NZ_CAJCKC010000032.1"/>
</dbReference>
<keyword evidence="3 6" id="KW-0808">Transferase</keyword>
<dbReference type="GO" id="GO:0003886">
    <property type="term" value="F:DNA (cytosine-5-)-methyltransferase activity"/>
    <property type="evidence" value="ECO:0007669"/>
    <property type="project" value="UniProtKB-EC"/>
</dbReference>
<evidence type="ECO:0000256" key="7">
    <source>
        <dbReference type="RuleBase" id="RU000416"/>
    </source>
</evidence>
<dbReference type="InterPro" id="IPR050390">
    <property type="entry name" value="C5-Methyltransferase"/>
</dbReference>
<dbReference type="AlphaFoldDB" id="A0A7T7GQ43"/>
<feature type="active site" evidence="6">
    <location>
        <position position="261"/>
    </location>
</feature>